<organism evidence="2 3">
    <name type="scientific">Streptococcus acidominimus</name>
    <dbReference type="NCBI Taxonomy" id="1326"/>
    <lineage>
        <taxon>Bacteria</taxon>
        <taxon>Bacillati</taxon>
        <taxon>Bacillota</taxon>
        <taxon>Bacilli</taxon>
        <taxon>Lactobacillales</taxon>
        <taxon>Streptococcaceae</taxon>
        <taxon>Streptococcus</taxon>
    </lineage>
</organism>
<dbReference type="Proteomes" id="UP000215144">
    <property type="component" value="Chromosome 1"/>
</dbReference>
<accession>A0A239X266</accession>
<keyword evidence="1" id="KW-0812">Transmembrane</keyword>
<evidence type="ECO:0000256" key="1">
    <source>
        <dbReference type="SAM" id="Phobius"/>
    </source>
</evidence>
<gene>
    <name evidence="2" type="ORF">SAMEA4504048_01087</name>
</gene>
<dbReference type="InterPro" id="IPR053154">
    <property type="entry name" value="c-di-AMP_regulator"/>
</dbReference>
<dbReference type="AlphaFoldDB" id="A0A239X266"/>
<dbReference type="Gene3D" id="2.170.120.30">
    <property type="match status" value="1"/>
</dbReference>
<dbReference type="KEGG" id="saco:SAME_01087"/>
<dbReference type="OrthoDB" id="2960905at2"/>
<dbReference type="PANTHER" id="PTHR37804">
    <property type="entry name" value="CDAA REGULATORY PROTEIN CDAR"/>
    <property type="match status" value="1"/>
</dbReference>
<keyword evidence="1" id="KW-0472">Membrane</keyword>
<evidence type="ECO:0000313" key="3">
    <source>
        <dbReference type="Proteomes" id="UP000215144"/>
    </source>
</evidence>
<evidence type="ECO:0000313" key="2">
    <source>
        <dbReference type="EMBL" id="SNV40054.1"/>
    </source>
</evidence>
<dbReference type="EMBL" id="LT906454">
    <property type="protein sequence ID" value="SNV40054.1"/>
    <property type="molecule type" value="Genomic_DNA"/>
</dbReference>
<protein>
    <submittedName>
        <fullName evidence="2">YbbR-like signal peptide containing protein</fullName>
    </submittedName>
</protein>
<keyword evidence="1" id="KW-1133">Transmembrane helix</keyword>
<reference evidence="2 3" key="1">
    <citation type="submission" date="2017-06" db="EMBL/GenBank/DDBJ databases">
        <authorList>
            <consortium name="Pathogen Informatics"/>
        </authorList>
    </citation>
    <scope>NUCLEOTIDE SEQUENCE [LARGE SCALE GENOMIC DNA]</scope>
    <source>
        <strain evidence="2 3">NCTC11291</strain>
    </source>
</reference>
<feature type="transmembrane region" description="Helical" evidence="1">
    <location>
        <begin position="9"/>
        <end position="27"/>
    </location>
</feature>
<dbReference type="PANTHER" id="PTHR37804:SF1">
    <property type="entry name" value="CDAA REGULATORY PROTEIN CDAR"/>
    <property type="match status" value="1"/>
</dbReference>
<proteinExistence type="predicted"/>
<dbReference type="RefSeq" id="WP_017769285.1">
    <property type="nucleotide sequence ID" value="NZ_LT906454.1"/>
</dbReference>
<dbReference type="Pfam" id="PF07949">
    <property type="entry name" value="YbbR"/>
    <property type="match status" value="3"/>
</dbReference>
<dbReference type="InterPro" id="IPR012505">
    <property type="entry name" value="YbbR"/>
</dbReference>
<dbReference type="Gene3D" id="2.170.120.40">
    <property type="entry name" value="YbbR-like domain"/>
    <property type="match status" value="2"/>
</dbReference>
<sequence>MLKKLFNRPIFYVIVSIFFALILFFVSKSTTYNASGTQLRTVTETYSHTIENVPIDIQYDTDKYFISGYSYEAEVYLTSTNRIKLDSEINENTRRFKVVADLTNVKEGTTEAELKVVGLPSEMNATVTPKTVSVTIGKKMTKSFDVKMTIPENQIADGYEVDQIEIANNQVSVTTNESTIGQIDHVEAVLPQDQVLGEDFSGAVTLQAVSSDGTILASVVDPAKTRVNVTLKRLTKEVPINLSITGILSDELSNIDYELSRNTVTIIGTKEELAKTDSVRGTVDITGVSKNMSKTVSLSASNVTIMPQTVTVKLTTTKK</sequence>
<name>A0A239X266_STRAI</name>